<evidence type="ECO:0000256" key="3">
    <source>
        <dbReference type="ARBA" id="ARBA00022801"/>
    </source>
</evidence>
<dbReference type="PROSITE" id="PS51257">
    <property type="entry name" value="PROKAR_LIPOPROTEIN"/>
    <property type="match status" value="1"/>
</dbReference>
<accession>A0A2S8HHI0</accession>
<protein>
    <submittedName>
        <fullName evidence="7">Glycoside hydrolase</fullName>
    </submittedName>
</protein>
<name>A0A2S8HHI0_9PSED</name>
<dbReference type="InterPro" id="IPR000757">
    <property type="entry name" value="Beta-glucanase-like"/>
</dbReference>
<dbReference type="InterPro" id="IPR013320">
    <property type="entry name" value="ConA-like_dom_sf"/>
</dbReference>
<reference evidence="7 8" key="1">
    <citation type="submission" date="2018-02" db="EMBL/GenBank/DDBJ databases">
        <title>Draft genome sequencing of Pseudomonas frederiksbergensis 11-D3.</title>
        <authorList>
            <person name="Zheng B.-X."/>
        </authorList>
    </citation>
    <scope>NUCLEOTIDE SEQUENCE [LARGE SCALE GENOMIC DNA]</scope>
    <source>
        <strain evidence="7 8">11-D3</strain>
    </source>
</reference>
<dbReference type="PANTHER" id="PTHR10963:SF55">
    <property type="entry name" value="GLYCOSIDE HYDROLASE FAMILY 16 PROTEIN"/>
    <property type="match status" value="1"/>
</dbReference>
<dbReference type="InterPro" id="IPR016287">
    <property type="entry name" value="Beta_agarase"/>
</dbReference>
<dbReference type="PANTHER" id="PTHR10963">
    <property type="entry name" value="GLYCOSYL HYDROLASE-RELATED"/>
    <property type="match status" value="1"/>
</dbReference>
<dbReference type="SUPFAM" id="SSF49899">
    <property type="entry name" value="Concanavalin A-like lectins/glucanases"/>
    <property type="match status" value="1"/>
</dbReference>
<keyword evidence="2 5" id="KW-0732">Signal</keyword>
<evidence type="ECO:0000313" key="8">
    <source>
        <dbReference type="Proteomes" id="UP000239687"/>
    </source>
</evidence>
<dbReference type="GO" id="GO:0005975">
    <property type="term" value="P:carbohydrate metabolic process"/>
    <property type="evidence" value="ECO:0007669"/>
    <property type="project" value="InterPro"/>
</dbReference>
<proteinExistence type="inferred from homology"/>
<feature type="signal peptide" evidence="5">
    <location>
        <begin position="1"/>
        <end position="20"/>
    </location>
</feature>
<evidence type="ECO:0000256" key="4">
    <source>
        <dbReference type="ARBA" id="ARBA00023295"/>
    </source>
</evidence>
<comment type="similarity">
    <text evidence="1">Belongs to the glycosyl hydrolase 16 family.</text>
</comment>
<feature type="domain" description="GH16" evidence="6">
    <location>
        <begin position="236"/>
        <end position="490"/>
    </location>
</feature>
<dbReference type="RefSeq" id="WP_105344695.1">
    <property type="nucleotide sequence ID" value="NZ_PUIN01000011.1"/>
</dbReference>
<organism evidence="7 8">
    <name type="scientific">Pseudomonas frederiksbergensis</name>
    <dbReference type="NCBI Taxonomy" id="104087"/>
    <lineage>
        <taxon>Bacteria</taxon>
        <taxon>Pseudomonadati</taxon>
        <taxon>Pseudomonadota</taxon>
        <taxon>Gammaproteobacteria</taxon>
        <taxon>Pseudomonadales</taxon>
        <taxon>Pseudomonadaceae</taxon>
        <taxon>Pseudomonas</taxon>
    </lineage>
</organism>
<evidence type="ECO:0000259" key="6">
    <source>
        <dbReference type="PROSITE" id="PS51762"/>
    </source>
</evidence>
<evidence type="ECO:0000256" key="5">
    <source>
        <dbReference type="SAM" id="SignalP"/>
    </source>
</evidence>
<dbReference type="InterPro" id="IPR050546">
    <property type="entry name" value="Glycosyl_Hydrlase_16"/>
</dbReference>
<dbReference type="Proteomes" id="UP000239687">
    <property type="component" value="Unassembled WGS sequence"/>
</dbReference>
<evidence type="ECO:0000256" key="2">
    <source>
        <dbReference type="ARBA" id="ARBA00022729"/>
    </source>
</evidence>
<dbReference type="Gene3D" id="2.60.120.200">
    <property type="match status" value="1"/>
</dbReference>
<dbReference type="GO" id="GO:0033916">
    <property type="term" value="F:beta-agarase activity"/>
    <property type="evidence" value="ECO:0007669"/>
    <property type="project" value="InterPro"/>
</dbReference>
<dbReference type="CDD" id="cd02178">
    <property type="entry name" value="GH16_beta_agarase"/>
    <property type="match status" value="1"/>
</dbReference>
<keyword evidence="3 7" id="KW-0378">Hydrolase</keyword>
<dbReference type="AlphaFoldDB" id="A0A2S8HHI0"/>
<comment type="caution">
    <text evidence="7">The sequence shown here is derived from an EMBL/GenBank/DDBJ whole genome shotgun (WGS) entry which is preliminary data.</text>
</comment>
<sequence length="490" mass="54653">MSRYLLLIILLSVACHTPGASPQPLANGLVLWLDAADASKMTLDAHSHLLRWYDKSGKSNDVSVDDAASASLPLRVENAMNGHAVVRLSGASAFLGKTIRAAKGPVTVLIVSRRLTGQSGGETWQRLFSSRPRIADNDNVAPNFAISVQQTNAYDPTLFFLELDEVPIGPYAVGRNVVGNTEHLRGDIAEILVYDRRLDSLEDRQRVSQYLAQKWSVAIPKVANSWTRTGPLGPIPQRRNADLPLSDQANVGRWVLDTRFCDDFDGATLNPSRWHVNDATGTDSLGRKPALFSPDNAYLGEGNLNIVFRQQAVPQKYVRLGYQGYGSAMVRTIERGFYGYYEARAKPMDSAGSSAFWLAWTGLADNATEIDIFEIGGRTKDAAFDRLYNMNAHVWATPQSTGHLSNGSSWISPWRFAAAFHVYGFDWQPDTLRWYVDGVLVREAKNTHWFFPMQIVFDSEAMWNWFGVVDDADLPSTFRVDYLKVWRHGS</sequence>
<feature type="chain" id="PRO_5015591485" evidence="5">
    <location>
        <begin position="21"/>
        <end position="490"/>
    </location>
</feature>
<dbReference type="PROSITE" id="PS51762">
    <property type="entry name" value="GH16_2"/>
    <property type="match status" value="1"/>
</dbReference>
<dbReference type="Pfam" id="PF00722">
    <property type="entry name" value="Glyco_hydro_16"/>
    <property type="match status" value="1"/>
</dbReference>
<evidence type="ECO:0000313" key="7">
    <source>
        <dbReference type="EMBL" id="PQP01662.1"/>
    </source>
</evidence>
<keyword evidence="4" id="KW-0326">Glycosidase</keyword>
<dbReference type="EMBL" id="PUIN01000011">
    <property type="protein sequence ID" value="PQP01662.1"/>
    <property type="molecule type" value="Genomic_DNA"/>
</dbReference>
<evidence type="ECO:0000256" key="1">
    <source>
        <dbReference type="ARBA" id="ARBA00006865"/>
    </source>
</evidence>
<gene>
    <name evidence="7" type="ORF">C5612_20160</name>
</gene>